<dbReference type="AlphaFoldDB" id="A0A3D8QZN5"/>
<reference evidence="4 5" key="1">
    <citation type="journal article" date="2018" name="IMA Fungus">
        <title>IMA Genome-F 9: Draft genome sequence of Annulohypoxylon stygium, Aspergillus mulundensis, Berkeleyomyces basicola (syn. Thielaviopsis basicola), Ceratocystis smalleyi, two Cercospora beticola strains, Coleophoma cylindrospora, Fusarium fracticaudum, Phialophora cf. hyalina, and Morchella septimelata.</title>
        <authorList>
            <person name="Wingfield B.D."/>
            <person name="Bills G.F."/>
            <person name="Dong Y."/>
            <person name="Huang W."/>
            <person name="Nel W.J."/>
            <person name="Swalarsk-Parry B.S."/>
            <person name="Vaghefi N."/>
            <person name="Wilken P.M."/>
            <person name="An Z."/>
            <person name="de Beer Z.W."/>
            <person name="De Vos L."/>
            <person name="Chen L."/>
            <person name="Duong T.A."/>
            <person name="Gao Y."/>
            <person name="Hammerbacher A."/>
            <person name="Kikkert J.R."/>
            <person name="Li Y."/>
            <person name="Li H."/>
            <person name="Li K."/>
            <person name="Li Q."/>
            <person name="Liu X."/>
            <person name="Ma X."/>
            <person name="Naidoo K."/>
            <person name="Pethybridge S.J."/>
            <person name="Sun J."/>
            <person name="Steenkamp E.T."/>
            <person name="van der Nest M.A."/>
            <person name="van Wyk S."/>
            <person name="Wingfield M.J."/>
            <person name="Xiong C."/>
            <person name="Yue Q."/>
            <person name="Zhang X."/>
        </authorList>
    </citation>
    <scope>NUCLEOTIDE SEQUENCE [LARGE SCALE GENOMIC DNA]</scope>
    <source>
        <strain evidence="4 5">DSM 5745</strain>
    </source>
</reference>
<feature type="repeat" description="ANK" evidence="3">
    <location>
        <begin position="116"/>
        <end position="148"/>
    </location>
</feature>
<organism evidence="4 5">
    <name type="scientific">Aspergillus mulundensis</name>
    <dbReference type="NCBI Taxonomy" id="1810919"/>
    <lineage>
        <taxon>Eukaryota</taxon>
        <taxon>Fungi</taxon>
        <taxon>Dikarya</taxon>
        <taxon>Ascomycota</taxon>
        <taxon>Pezizomycotina</taxon>
        <taxon>Eurotiomycetes</taxon>
        <taxon>Eurotiomycetidae</taxon>
        <taxon>Eurotiales</taxon>
        <taxon>Aspergillaceae</taxon>
        <taxon>Aspergillus</taxon>
        <taxon>Aspergillus subgen. Nidulantes</taxon>
    </lineage>
</organism>
<evidence type="ECO:0000313" key="5">
    <source>
        <dbReference type="Proteomes" id="UP000256690"/>
    </source>
</evidence>
<sequence length="183" mass="19369">MSFNDFNTSADELIYAAETGDVDALTTLLNSGVSPRIGFRQPLMAAILNNHTSAVKLLLTRGALDECLAVTSSEHYSFPESGDITCSLHFAALHGKVDVVKMLLGLGISVDCVDGVGRTALGFAARAGRIEVVRLLVQCGADLGKVDREGLTALDHAAAAVEVGVIEFLRGEMKRQAKIKAKV</sequence>
<comment type="caution">
    <text evidence="4">The sequence shown here is derived from an EMBL/GenBank/DDBJ whole genome shotgun (WGS) entry which is preliminary data.</text>
</comment>
<evidence type="ECO:0000256" key="2">
    <source>
        <dbReference type="ARBA" id="ARBA00023043"/>
    </source>
</evidence>
<dbReference type="Pfam" id="PF12796">
    <property type="entry name" value="Ank_2"/>
    <property type="match status" value="1"/>
</dbReference>
<dbReference type="EMBL" id="PVWQ01000012">
    <property type="protein sequence ID" value="RDW67249.1"/>
    <property type="molecule type" value="Genomic_DNA"/>
</dbReference>
<dbReference type="Proteomes" id="UP000256690">
    <property type="component" value="Unassembled WGS sequence"/>
</dbReference>
<proteinExistence type="predicted"/>
<name>A0A3D8QZN5_9EURO</name>
<evidence type="ECO:0000256" key="3">
    <source>
        <dbReference type="PROSITE-ProRule" id="PRU00023"/>
    </source>
</evidence>
<dbReference type="InterPro" id="IPR036770">
    <property type="entry name" value="Ankyrin_rpt-contain_sf"/>
</dbReference>
<dbReference type="RefSeq" id="XP_026600217.1">
    <property type="nucleotide sequence ID" value="XM_026751131.1"/>
</dbReference>
<accession>A0A3D8QZN5</accession>
<dbReference type="PROSITE" id="PS50297">
    <property type="entry name" value="ANK_REP_REGION"/>
    <property type="match status" value="2"/>
</dbReference>
<dbReference type="GO" id="GO:0005737">
    <property type="term" value="C:cytoplasm"/>
    <property type="evidence" value="ECO:0007669"/>
    <property type="project" value="TreeGrafter"/>
</dbReference>
<dbReference type="SMART" id="SM00248">
    <property type="entry name" value="ANK"/>
    <property type="match status" value="5"/>
</dbReference>
<dbReference type="GeneID" id="38119485"/>
<dbReference type="Pfam" id="PF13637">
    <property type="entry name" value="Ank_4"/>
    <property type="match status" value="1"/>
</dbReference>
<dbReference type="PANTHER" id="PTHR24198:SF165">
    <property type="entry name" value="ANKYRIN REPEAT-CONTAINING PROTEIN-RELATED"/>
    <property type="match status" value="1"/>
</dbReference>
<dbReference type="OrthoDB" id="366390at2759"/>
<evidence type="ECO:0000256" key="1">
    <source>
        <dbReference type="ARBA" id="ARBA00022737"/>
    </source>
</evidence>
<dbReference type="STRING" id="1810919.A0A3D8QZN5"/>
<dbReference type="PROSITE" id="PS50088">
    <property type="entry name" value="ANK_REPEAT"/>
    <property type="match status" value="2"/>
</dbReference>
<dbReference type="PANTHER" id="PTHR24198">
    <property type="entry name" value="ANKYRIN REPEAT AND PROTEIN KINASE DOMAIN-CONTAINING PROTEIN"/>
    <property type="match status" value="1"/>
</dbReference>
<keyword evidence="5" id="KW-1185">Reference proteome</keyword>
<protein>
    <submittedName>
        <fullName evidence="4">Uncharacterized protein</fullName>
    </submittedName>
</protein>
<dbReference type="SUPFAM" id="SSF48403">
    <property type="entry name" value="Ankyrin repeat"/>
    <property type="match status" value="1"/>
</dbReference>
<feature type="repeat" description="ANK" evidence="3">
    <location>
        <begin position="83"/>
        <end position="115"/>
    </location>
</feature>
<evidence type="ECO:0000313" key="4">
    <source>
        <dbReference type="EMBL" id="RDW67249.1"/>
    </source>
</evidence>
<dbReference type="InterPro" id="IPR002110">
    <property type="entry name" value="Ankyrin_rpt"/>
</dbReference>
<keyword evidence="2 3" id="KW-0040">ANK repeat</keyword>
<dbReference type="Gene3D" id="1.25.40.20">
    <property type="entry name" value="Ankyrin repeat-containing domain"/>
    <property type="match status" value="1"/>
</dbReference>
<keyword evidence="1" id="KW-0677">Repeat</keyword>
<gene>
    <name evidence="4" type="ORF">DSM5745_09115</name>
</gene>